<sequence length="91" mass="9887">GGRQRRQGLGARARRASLADPVWPRPGRLTGSSRPPGRSPCRCGRRRHQGEGARHAYDPVLPVLGRLTASLTGPRSRQGAHARIVRLGCLH</sequence>
<dbReference type="Proteomes" id="UP001219518">
    <property type="component" value="Unassembled WGS sequence"/>
</dbReference>
<comment type="caution">
    <text evidence="2">The sequence shown here is derived from an EMBL/GenBank/DDBJ whole genome shotgun (WGS) entry which is preliminary data.</text>
</comment>
<reference evidence="2" key="1">
    <citation type="submission" date="2021-07" db="EMBL/GenBank/DDBJ databases">
        <authorList>
            <person name="Catto M.A."/>
            <person name="Jacobson A."/>
            <person name="Kennedy G."/>
            <person name="Labadie P."/>
            <person name="Hunt B.G."/>
            <person name="Srinivasan R."/>
        </authorList>
    </citation>
    <scope>NUCLEOTIDE SEQUENCE</scope>
    <source>
        <strain evidence="2">PL_HMW_Pooled</strain>
        <tissue evidence="2">Head</tissue>
    </source>
</reference>
<dbReference type="EMBL" id="JAHWGI010001427">
    <property type="protein sequence ID" value="KAK3931682.1"/>
    <property type="molecule type" value="Genomic_DNA"/>
</dbReference>
<dbReference type="AlphaFoldDB" id="A0AAE1I199"/>
<feature type="non-terminal residue" evidence="2">
    <location>
        <position position="1"/>
    </location>
</feature>
<feature type="region of interest" description="Disordered" evidence="1">
    <location>
        <begin position="1"/>
        <end position="56"/>
    </location>
</feature>
<keyword evidence="3" id="KW-1185">Reference proteome</keyword>
<organism evidence="2 3">
    <name type="scientific">Frankliniella fusca</name>
    <dbReference type="NCBI Taxonomy" id="407009"/>
    <lineage>
        <taxon>Eukaryota</taxon>
        <taxon>Metazoa</taxon>
        <taxon>Ecdysozoa</taxon>
        <taxon>Arthropoda</taxon>
        <taxon>Hexapoda</taxon>
        <taxon>Insecta</taxon>
        <taxon>Pterygota</taxon>
        <taxon>Neoptera</taxon>
        <taxon>Paraneoptera</taxon>
        <taxon>Thysanoptera</taxon>
        <taxon>Terebrantia</taxon>
        <taxon>Thripoidea</taxon>
        <taxon>Thripidae</taxon>
        <taxon>Frankliniella</taxon>
    </lineage>
</organism>
<reference evidence="2" key="2">
    <citation type="journal article" date="2023" name="BMC Genomics">
        <title>Pest status, molecular evolution, and epigenetic factors derived from the genome assembly of Frankliniella fusca, a thysanopteran phytovirus vector.</title>
        <authorList>
            <person name="Catto M.A."/>
            <person name="Labadie P.E."/>
            <person name="Jacobson A.L."/>
            <person name="Kennedy G.G."/>
            <person name="Srinivasan R."/>
            <person name="Hunt B.G."/>
        </authorList>
    </citation>
    <scope>NUCLEOTIDE SEQUENCE</scope>
    <source>
        <strain evidence="2">PL_HMW_Pooled</strain>
    </source>
</reference>
<proteinExistence type="predicted"/>
<evidence type="ECO:0000313" key="2">
    <source>
        <dbReference type="EMBL" id="KAK3931682.1"/>
    </source>
</evidence>
<evidence type="ECO:0000313" key="3">
    <source>
        <dbReference type="Proteomes" id="UP001219518"/>
    </source>
</evidence>
<evidence type="ECO:0000256" key="1">
    <source>
        <dbReference type="SAM" id="MobiDB-lite"/>
    </source>
</evidence>
<accession>A0AAE1I199</accession>
<gene>
    <name evidence="2" type="ORF">KUF71_007497</name>
</gene>
<name>A0AAE1I199_9NEOP</name>
<protein>
    <submittedName>
        <fullName evidence="2">T-kininogen 1</fullName>
    </submittedName>
</protein>
<feature type="compositionally biased region" description="Low complexity" evidence="1">
    <location>
        <begin position="7"/>
        <end position="42"/>
    </location>
</feature>